<dbReference type="OrthoDB" id="10397041at2759"/>
<reference evidence="2" key="1">
    <citation type="submission" date="2018-11" db="EMBL/GenBank/DDBJ databases">
        <authorList>
            <person name="Alioto T."/>
            <person name="Alioto T."/>
        </authorList>
    </citation>
    <scope>NUCLEOTIDE SEQUENCE</scope>
</reference>
<name>A0A8B6EKR6_MYTGA</name>
<evidence type="ECO:0000313" key="3">
    <source>
        <dbReference type="Proteomes" id="UP000596742"/>
    </source>
</evidence>
<feature type="signal peptide" evidence="1">
    <location>
        <begin position="1"/>
        <end position="18"/>
    </location>
</feature>
<feature type="chain" id="PRO_5032575576" evidence="1">
    <location>
        <begin position="19"/>
        <end position="117"/>
    </location>
</feature>
<keyword evidence="1" id="KW-0732">Signal</keyword>
<keyword evidence="3" id="KW-1185">Reference proteome</keyword>
<dbReference type="AlphaFoldDB" id="A0A8B6EKR6"/>
<organism evidence="2 3">
    <name type="scientific">Mytilus galloprovincialis</name>
    <name type="common">Mediterranean mussel</name>
    <dbReference type="NCBI Taxonomy" id="29158"/>
    <lineage>
        <taxon>Eukaryota</taxon>
        <taxon>Metazoa</taxon>
        <taxon>Spiralia</taxon>
        <taxon>Lophotrochozoa</taxon>
        <taxon>Mollusca</taxon>
        <taxon>Bivalvia</taxon>
        <taxon>Autobranchia</taxon>
        <taxon>Pteriomorphia</taxon>
        <taxon>Mytilida</taxon>
        <taxon>Mytiloidea</taxon>
        <taxon>Mytilidae</taxon>
        <taxon>Mytilinae</taxon>
        <taxon>Mytilus</taxon>
    </lineage>
</organism>
<gene>
    <name evidence="2" type="ORF">MGAL_10B002543</name>
</gene>
<evidence type="ECO:0000256" key="1">
    <source>
        <dbReference type="SAM" id="SignalP"/>
    </source>
</evidence>
<comment type="caution">
    <text evidence="2">The sequence shown here is derived from an EMBL/GenBank/DDBJ whole genome shotgun (WGS) entry which is preliminary data.</text>
</comment>
<sequence>MGTNLVFLVFTLYSLVQGGDLDISLCDARQWYLKCAAEGLFDGPLTGSQESVQYEIEDILLKSRNDQTQRHIDCILLEQFENILKKKSKGNEGDNSEAVNEIEWTKPTFLKKKRCMM</sequence>
<dbReference type="Proteomes" id="UP000596742">
    <property type="component" value="Unassembled WGS sequence"/>
</dbReference>
<evidence type="ECO:0000313" key="2">
    <source>
        <dbReference type="EMBL" id="VDI36562.1"/>
    </source>
</evidence>
<protein>
    <submittedName>
        <fullName evidence="2">Uncharacterized protein</fullName>
    </submittedName>
</protein>
<dbReference type="EMBL" id="UYJE01005351">
    <property type="protein sequence ID" value="VDI36562.1"/>
    <property type="molecule type" value="Genomic_DNA"/>
</dbReference>
<accession>A0A8B6EKR6</accession>
<proteinExistence type="predicted"/>